<gene>
    <name evidence="2" type="ORF">J3D65DRAFT_664485</name>
</gene>
<comment type="caution">
    <text evidence="2">The sequence shown here is derived from an EMBL/GenBank/DDBJ whole genome shotgun (WGS) entry which is preliminary data.</text>
</comment>
<comment type="similarity">
    <text evidence="1">Belongs to the tpcK family.</text>
</comment>
<dbReference type="PANTHER" id="PTHR40260">
    <property type="entry name" value="BLR8190 PROTEIN"/>
    <property type="match status" value="1"/>
</dbReference>
<dbReference type="InterPro" id="IPR011008">
    <property type="entry name" value="Dimeric_a/b-barrel"/>
</dbReference>
<sequence length="118" mass="13068">MASSAPADPPVTVMLTYPNVDDAVFNYDYYLQTHMPLAEQVWRPLGLVGVSLGPTAHEAGKAPYNVVCLLEFSSRKDWDRAWEAALTQLVHDVPNFSNQMPTFLIGERFAGTVEVGRV</sequence>
<dbReference type="NCBIfam" id="TIGR02118">
    <property type="entry name" value="EthD family reductase"/>
    <property type="match status" value="1"/>
</dbReference>
<dbReference type="SUPFAM" id="SSF54909">
    <property type="entry name" value="Dimeric alpha+beta barrel"/>
    <property type="match status" value="1"/>
</dbReference>
<dbReference type="RefSeq" id="XP_066658352.1">
    <property type="nucleotide sequence ID" value="XM_066802742.1"/>
</dbReference>
<accession>A0ABR1M533</accession>
<protein>
    <recommendedName>
        <fullName evidence="4">EthD domain-containing protein</fullName>
    </recommendedName>
</protein>
<evidence type="ECO:0000313" key="3">
    <source>
        <dbReference type="Proteomes" id="UP001360953"/>
    </source>
</evidence>
<dbReference type="Proteomes" id="UP001360953">
    <property type="component" value="Unassembled WGS sequence"/>
</dbReference>
<dbReference type="PANTHER" id="PTHR40260:SF2">
    <property type="entry name" value="BLR8190 PROTEIN"/>
    <property type="match status" value="1"/>
</dbReference>
<dbReference type="Gene3D" id="3.30.70.100">
    <property type="match status" value="1"/>
</dbReference>
<evidence type="ECO:0000256" key="1">
    <source>
        <dbReference type="ARBA" id="ARBA00005986"/>
    </source>
</evidence>
<evidence type="ECO:0008006" key="4">
    <source>
        <dbReference type="Google" id="ProtNLM"/>
    </source>
</evidence>
<proteinExistence type="inferred from homology"/>
<evidence type="ECO:0000313" key="2">
    <source>
        <dbReference type="EMBL" id="KAK7542059.1"/>
    </source>
</evidence>
<name>A0ABR1M533_9PEZI</name>
<dbReference type="InterPro" id="IPR009799">
    <property type="entry name" value="EthD_dom"/>
</dbReference>
<keyword evidence="3" id="KW-1185">Reference proteome</keyword>
<organism evidence="2 3">
    <name type="scientific">Phyllosticta citribraziliensis</name>
    <dbReference type="NCBI Taxonomy" id="989973"/>
    <lineage>
        <taxon>Eukaryota</taxon>
        <taxon>Fungi</taxon>
        <taxon>Dikarya</taxon>
        <taxon>Ascomycota</taxon>
        <taxon>Pezizomycotina</taxon>
        <taxon>Dothideomycetes</taxon>
        <taxon>Dothideomycetes incertae sedis</taxon>
        <taxon>Botryosphaeriales</taxon>
        <taxon>Phyllostictaceae</taxon>
        <taxon>Phyllosticta</taxon>
    </lineage>
</organism>
<dbReference type="EMBL" id="JBBPEH010000002">
    <property type="protein sequence ID" value="KAK7542059.1"/>
    <property type="molecule type" value="Genomic_DNA"/>
</dbReference>
<reference evidence="2 3" key="1">
    <citation type="submission" date="2024-04" db="EMBL/GenBank/DDBJ databases">
        <title>Phyllosticta paracitricarpa is synonymous to the EU quarantine fungus P. citricarpa based on phylogenomic analyses.</title>
        <authorList>
            <consortium name="Lawrence Berkeley National Laboratory"/>
            <person name="Van ingen-buijs V.A."/>
            <person name="Van westerhoven A.C."/>
            <person name="Haridas S."/>
            <person name="Skiadas P."/>
            <person name="Martin F."/>
            <person name="Groenewald J.Z."/>
            <person name="Crous P.W."/>
            <person name="Seidl M.F."/>
        </authorList>
    </citation>
    <scope>NUCLEOTIDE SEQUENCE [LARGE SCALE GENOMIC DNA]</scope>
    <source>
        <strain evidence="2 3">CPC 17464</strain>
    </source>
</reference>
<dbReference type="GeneID" id="92035648"/>